<dbReference type="OrthoDB" id="22074at10239"/>
<dbReference type="KEGG" id="vg:29061774"/>
<dbReference type="Proteomes" id="UP000201594">
    <property type="component" value="Segment"/>
</dbReference>
<dbReference type="GeneID" id="29061774"/>
<sequence length="95" mass="11169">MFDFINKLIIAASLSSKESAAYLRANTELGRWLLRRDNRIDLDKVQRLVNEDYDVRFITRHPESHVALRDANTKTGDVVVIKHNGTEFEYEYRLE</sequence>
<dbReference type="EMBL" id="KX397367">
    <property type="protein sequence ID" value="ANZ49020.1"/>
    <property type="molecule type" value="Genomic_DNA"/>
</dbReference>
<reference evidence="1 2" key="1">
    <citation type="submission" date="2016-06" db="EMBL/GenBank/DDBJ databases">
        <authorList>
            <person name="Kjaerup R.B."/>
            <person name="Dalgaard T.S."/>
            <person name="Juul-Madsen H.R."/>
        </authorList>
    </citation>
    <scope>NUCLEOTIDE SEQUENCE [LARGE SCALE GENOMIC DNA]</scope>
</reference>
<evidence type="ECO:0000313" key="1">
    <source>
        <dbReference type="EMBL" id="ANZ49020.1"/>
    </source>
</evidence>
<dbReference type="RefSeq" id="YP_009278483.1">
    <property type="nucleotide sequence ID" value="NC_031007.1"/>
</dbReference>
<evidence type="ECO:0000313" key="2">
    <source>
        <dbReference type="Proteomes" id="UP000201594"/>
    </source>
</evidence>
<accession>A0A1B2ICL6</accession>
<gene>
    <name evidence="1" type="ORF">EARLPHILLIPIV_171</name>
</gene>
<organism evidence="1 2">
    <name type="scientific">Erwinia phage vB_EamM_EarlPhillipIV</name>
    <dbReference type="NCBI Taxonomy" id="1883372"/>
    <lineage>
        <taxon>Viruses</taxon>
        <taxon>Duplodnaviria</taxon>
        <taxon>Heunggongvirae</taxon>
        <taxon>Uroviricota</taxon>
        <taxon>Caudoviricetes</taxon>
        <taxon>Chimalliviridae</taxon>
        <taxon>Derbicusvirus</taxon>
        <taxon>Derbicusvirus derbicus</taxon>
    </lineage>
</organism>
<proteinExistence type="predicted"/>
<name>A0A1B2ICL6_9CAUD</name>
<protein>
    <submittedName>
        <fullName evidence="1">Uncharacterized protein</fullName>
    </submittedName>
</protein>